<keyword evidence="2" id="KW-1185">Reference proteome</keyword>
<name>A0A5C1K969_9CAUD</name>
<dbReference type="EMBL" id="MN103543">
    <property type="protein sequence ID" value="QEM42051.1"/>
    <property type="molecule type" value="Genomic_DNA"/>
</dbReference>
<reference evidence="1 2" key="1">
    <citation type="submission" date="2019-06" db="EMBL/GenBank/DDBJ databases">
        <title>A distant relative of Phikzvirus genus phages from a therapeutic phage collection.</title>
        <authorList>
            <person name="Hejnowicz M.S."/>
            <person name="Dabrowski K."/>
            <person name="Gawor J."/>
            <person name="Weber-Dabrowska B."/>
            <person name="Gromadka R."/>
            <person name="Lobocka M.B."/>
        </authorList>
    </citation>
    <scope>NUCLEOTIDE SEQUENCE [LARGE SCALE GENOMIC DNA]</scope>
</reference>
<organism evidence="1 2">
    <name type="scientific">Pseudomonas phage vB_PaeM_PS119XW</name>
    <dbReference type="NCBI Taxonomy" id="2601632"/>
    <lineage>
        <taxon>Viruses</taxon>
        <taxon>Duplodnaviria</taxon>
        <taxon>Heunggongvirae</taxon>
        <taxon>Uroviricota</taxon>
        <taxon>Caudoviricetes</taxon>
        <taxon>Chimalliviridae</taxon>
        <taxon>Pawinskivirus</taxon>
        <taxon>Pawinskivirus PS119XW</taxon>
    </lineage>
</organism>
<evidence type="ECO:0000313" key="2">
    <source>
        <dbReference type="Proteomes" id="UP000322144"/>
    </source>
</evidence>
<protein>
    <submittedName>
        <fullName evidence="1">Uncharacterized protein</fullName>
    </submittedName>
</protein>
<dbReference type="RefSeq" id="YP_010661062.1">
    <property type="nucleotide sequence ID" value="NC_070882.1"/>
</dbReference>
<accession>A0A5C1K969</accession>
<dbReference type="Proteomes" id="UP000322144">
    <property type="component" value="Segment"/>
</dbReference>
<sequence length="78" mass="8879">MLTYNILNDMVTIIHLDPVTMTPERFQAYNMHVAGKLGHDARAFMKKDGHGYDVIECWGSSVEAKEKLIQALREVDSK</sequence>
<evidence type="ECO:0000313" key="1">
    <source>
        <dbReference type="EMBL" id="QEM42051.1"/>
    </source>
</evidence>
<dbReference type="KEGG" id="vg:77937072"/>
<proteinExistence type="predicted"/>
<dbReference type="GeneID" id="77937072"/>